<dbReference type="EMBL" id="JX901189">
    <property type="protein sequence ID" value="AGI12335.1"/>
    <property type="molecule type" value="Genomic_DNA"/>
</dbReference>
<dbReference type="GeneID" id="15302109"/>
<dbReference type="Proteomes" id="UP000012168">
    <property type="component" value="Segment"/>
</dbReference>
<dbReference type="OrthoDB" id="37473at10239"/>
<keyword evidence="2" id="KW-1185">Reference proteome</keyword>
<accession>M4W658</accession>
<organism evidence="1 2">
    <name type="scientific">Mycobacterium phage FF47</name>
    <dbReference type="NCBI Taxonomy" id="1305710"/>
    <lineage>
        <taxon>Viruses</taxon>
        <taxon>Duplodnaviria</taxon>
        <taxon>Heunggongvirae</taxon>
        <taxon>Uroviricota</taxon>
        <taxon>Caudoviricetes</taxon>
        <taxon>Mapvirus</taxon>
        <taxon>Mapvirus Ff47</taxon>
    </lineage>
</organism>
<evidence type="ECO:0000313" key="1">
    <source>
        <dbReference type="EMBL" id="AGI12335.1"/>
    </source>
</evidence>
<evidence type="ECO:0000313" key="2">
    <source>
        <dbReference type="Proteomes" id="UP000012168"/>
    </source>
</evidence>
<gene>
    <name evidence="1" type="ORF">FF47_63</name>
</gene>
<sequence>MAKHRVEDLIHAYNYTRVPERYERSVVMVEKGQVYRFYHKDLHDESSGFFPTGMYVSQTKVIRPTPITCGRHSKEHIDRGGYQKINLTLHLSPGPPSITFD</sequence>
<dbReference type="RefSeq" id="YP_007869992.1">
    <property type="nucleotide sequence ID" value="NC_021063.1"/>
</dbReference>
<reference evidence="1 2" key="1">
    <citation type="journal article" date="2014" name="Arch. Virol.">
        <title>Isolation and characterization of a novel bacteriophage against Mycobacterium avium subspecies paratuberculosis.</title>
        <authorList>
            <person name="Basra S."/>
            <person name="Anany H."/>
            <person name="Brovko L."/>
            <person name="Kropinski A.M."/>
            <person name="Griffiths M.W."/>
        </authorList>
    </citation>
    <scope>NUCLEOTIDE SEQUENCE [LARGE SCALE GENOMIC DNA]</scope>
</reference>
<proteinExistence type="predicted"/>
<name>M4W658_9CAUD</name>
<dbReference type="KEGG" id="vg:15302109"/>
<protein>
    <submittedName>
        <fullName evidence="1">Uncharacterized protein</fullName>
    </submittedName>
</protein>